<keyword evidence="2" id="KW-1185">Reference proteome</keyword>
<protein>
    <submittedName>
        <fullName evidence="1">Phosphoglycerate mutase-like protein</fullName>
    </submittedName>
</protein>
<proteinExistence type="predicted"/>
<gene>
    <name evidence="1" type="ORF">BDR25DRAFT_280683</name>
</gene>
<organism evidence="1 2">
    <name type="scientific">Lindgomyces ingoldianus</name>
    <dbReference type="NCBI Taxonomy" id="673940"/>
    <lineage>
        <taxon>Eukaryota</taxon>
        <taxon>Fungi</taxon>
        <taxon>Dikarya</taxon>
        <taxon>Ascomycota</taxon>
        <taxon>Pezizomycotina</taxon>
        <taxon>Dothideomycetes</taxon>
        <taxon>Pleosporomycetidae</taxon>
        <taxon>Pleosporales</taxon>
        <taxon>Lindgomycetaceae</taxon>
        <taxon>Lindgomyces</taxon>
    </lineage>
</organism>
<reference evidence="1" key="1">
    <citation type="journal article" date="2020" name="Stud. Mycol.">
        <title>101 Dothideomycetes genomes: a test case for predicting lifestyles and emergence of pathogens.</title>
        <authorList>
            <person name="Haridas S."/>
            <person name="Albert R."/>
            <person name="Binder M."/>
            <person name="Bloem J."/>
            <person name="Labutti K."/>
            <person name="Salamov A."/>
            <person name="Andreopoulos B."/>
            <person name="Baker S."/>
            <person name="Barry K."/>
            <person name="Bills G."/>
            <person name="Bluhm B."/>
            <person name="Cannon C."/>
            <person name="Castanera R."/>
            <person name="Culley D."/>
            <person name="Daum C."/>
            <person name="Ezra D."/>
            <person name="Gonzalez J."/>
            <person name="Henrissat B."/>
            <person name="Kuo A."/>
            <person name="Liang C."/>
            <person name="Lipzen A."/>
            <person name="Lutzoni F."/>
            <person name="Magnuson J."/>
            <person name="Mondo S."/>
            <person name="Nolan M."/>
            <person name="Ohm R."/>
            <person name="Pangilinan J."/>
            <person name="Park H.-J."/>
            <person name="Ramirez L."/>
            <person name="Alfaro M."/>
            <person name="Sun H."/>
            <person name="Tritt A."/>
            <person name="Yoshinaga Y."/>
            <person name="Zwiers L.-H."/>
            <person name="Turgeon B."/>
            <person name="Goodwin S."/>
            <person name="Spatafora J."/>
            <person name="Crous P."/>
            <person name="Grigoriev I."/>
        </authorList>
    </citation>
    <scope>NUCLEOTIDE SEQUENCE</scope>
    <source>
        <strain evidence="1">ATCC 200398</strain>
    </source>
</reference>
<dbReference type="Proteomes" id="UP000799755">
    <property type="component" value="Unassembled WGS sequence"/>
</dbReference>
<evidence type="ECO:0000313" key="2">
    <source>
        <dbReference type="Proteomes" id="UP000799755"/>
    </source>
</evidence>
<name>A0ACB6R8H5_9PLEO</name>
<sequence length="225" mass="25355">MRQGQSPISTDHGGTPKIHIIRHGQSLHNIQRGYPHRDPPLTDAGDEATKKIRITAIPDLIIISPMTRTIQTALNAFPNLLGSGISECKVEIWPDLREAHDAICNQGVSRAELAAKFPQFDFSQCPEEWDHAPHSRERALLRAETVRTRLRELSATYKNIVVITHRGFVAFLVQGDRLEVCETRSYRFATGDEVLDMDLRMGVHCETKEPQDFGPTVLVPWTKEA</sequence>
<comment type="caution">
    <text evidence="1">The sequence shown here is derived from an EMBL/GenBank/DDBJ whole genome shotgun (WGS) entry which is preliminary data.</text>
</comment>
<evidence type="ECO:0000313" key="1">
    <source>
        <dbReference type="EMBL" id="KAF2475045.1"/>
    </source>
</evidence>
<dbReference type="EMBL" id="MU003497">
    <property type="protein sequence ID" value="KAF2475045.1"/>
    <property type="molecule type" value="Genomic_DNA"/>
</dbReference>
<accession>A0ACB6R8H5</accession>